<keyword evidence="3" id="KW-1185">Reference proteome</keyword>
<feature type="compositionally biased region" description="Polar residues" evidence="1">
    <location>
        <begin position="133"/>
        <end position="145"/>
    </location>
</feature>
<evidence type="ECO:0000256" key="1">
    <source>
        <dbReference type="SAM" id="MobiDB-lite"/>
    </source>
</evidence>
<accession>A0A835VGY4</accession>
<comment type="caution">
    <text evidence="2">The sequence shown here is derived from an EMBL/GenBank/DDBJ whole genome shotgun (WGS) entry which is preliminary data.</text>
</comment>
<dbReference type="PANTHER" id="PTHR36759:SF1">
    <property type="entry name" value="DYNEIN BETA CHAIN, CILIARY PROTEIN"/>
    <property type="match status" value="1"/>
</dbReference>
<dbReference type="Proteomes" id="UP000636800">
    <property type="component" value="Chromosome 1"/>
</dbReference>
<evidence type="ECO:0000313" key="3">
    <source>
        <dbReference type="Proteomes" id="UP000636800"/>
    </source>
</evidence>
<organism evidence="2 3">
    <name type="scientific">Vanilla planifolia</name>
    <name type="common">Vanilla</name>
    <dbReference type="NCBI Taxonomy" id="51239"/>
    <lineage>
        <taxon>Eukaryota</taxon>
        <taxon>Viridiplantae</taxon>
        <taxon>Streptophyta</taxon>
        <taxon>Embryophyta</taxon>
        <taxon>Tracheophyta</taxon>
        <taxon>Spermatophyta</taxon>
        <taxon>Magnoliopsida</taxon>
        <taxon>Liliopsida</taxon>
        <taxon>Asparagales</taxon>
        <taxon>Orchidaceae</taxon>
        <taxon>Vanilloideae</taxon>
        <taxon>Vanilleae</taxon>
        <taxon>Vanilla</taxon>
    </lineage>
</organism>
<protein>
    <submittedName>
        <fullName evidence="2">Uncharacterized protein</fullName>
    </submittedName>
</protein>
<feature type="region of interest" description="Disordered" evidence="1">
    <location>
        <begin position="101"/>
        <end position="158"/>
    </location>
</feature>
<gene>
    <name evidence="2" type="ORF">HPP92_001321</name>
</gene>
<sequence length="496" mass="55104">MQERFLFSFVALYNTLSGLQKQQILRKRSASDHRGVFLSVTPLDKALFAFAAVNPNLTHLQSCNHSVTSAGCGVVVEGTSNLFFTRERAIVGGGMGQILRRASGRVPSSKARPPPPPDVSRNSERCPPVQDGDASSVQNRQSVSPSGDAPKLKVENNVLEERDPAYDAMLQKMVGTIKSKSFGKQAIGEEFITQKFNRPLPKLRSSKESGVQGENSLPPGTLTIAQLQEIMLLHQGRSSSQPGAPMEIQQIAQRFGVDEAQIEKIIRINQQVEAQWNKEGQTPSNFFAVNRDYNYLGQTDEQETLCPRTPAWPQLWRKASLDQASSPSQPIDPRRFSVRTNHPDKVKKGHQARGKLYPNLSHKIRIRKISRVNATDFTNKQEKLGEIGRTWKRILIISRGEITVRDIPPDNAPAMASISTRLRCLGSSMVSTEEDNGKKPKTDENIEDHSAMTTVGTNLKRAKTDVKFSFSLLSHSLRLRNIVITDYIESSKLGAI</sequence>
<feature type="region of interest" description="Disordered" evidence="1">
    <location>
        <begin position="322"/>
        <end position="351"/>
    </location>
</feature>
<dbReference type="OrthoDB" id="1937461at2759"/>
<reference evidence="2 3" key="1">
    <citation type="journal article" date="2020" name="Nat. Food">
        <title>A phased Vanilla planifolia genome enables genetic improvement of flavour and production.</title>
        <authorList>
            <person name="Hasing T."/>
            <person name="Tang H."/>
            <person name="Brym M."/>
            <person name="Khazi F."/>
            <person name="Huang T."/>
            <person name="Chambers A.H."/>
        </authorList>
    </citation>
    <scope>NUCLEOTIDE SEQUENCE [LARGE SCALE GENOMIC DNA]</scope>
    <source>
        <tissue evidence="2">Leaf</tissue>
    </source>
</reference>
<dbReference type="EMBL" id="JADCNL010000001">
    <property type="protein sequence ID" value="KAG0496630.1"/>
    <property type="molecule type" value="Genomic_DNA"/>
</dbReference>
<dbReference type="AlphaFoldDB" id="A0A835VGY4"/>
<proteinExistence type="predicted"/>
<evidence type="ECO:0000313" key="2">
    <source>
        <dbReference type="EMBL" id="KAG0496630.1"/>
    </source>
</evidence>
<dbReference type="PANTHER" id="PTHR36759">
    <property type="entry name" value="DYNEIN BETA CHAIN, CILIARY PROTEIN"/>
    <property type="match status" value="1"/>
</dbReference>
<name>A0A835VGY4_VANPL</name>